<evidence type="ECO:0000256" key="4">
    <source>
        <dbReference type="ARBA" id="ARBA00022475"/>
    </source>
</evidence>
<dbReference type="SUPFAM" id="SSF144083">
    <property type="entry name" value="Magnesium transport protein CorA, transmembrane region"/>
    <property type="match status" value="1"/>
</dbReference>
<evidence type="ECO:0000256" key="8">
    <source>
        <dbReference type="ARBA" id="ARBA00022989"/>
    </source>
</evidence>
<dbReference type="GO" id="GO:0000287">
    <property type="term" value="F:magnesium ion binding"/>
    <property type="evidence" value="ECO:0007669"/>
    <property type="project" value="TreeGrafter"/>
</dbReference>
<evidence type="ECO:0000256" key="7">
    <source>
        <dbReference type="ARBA" id="ARBA00022833"/>
    </source>
</evidence>
<evidence type="ECO:0000256" key="11">
    <source>
        <dbReference type="SAM" id="Phobius"/>
    </source>
</evidence>
<gene>
    <name evidence="12" type="primary">zntB</name>
    <name evidence="12" type="ORF">PsAD2_01638</name>
</gene>
<keyword evidence="8 11" id="KW-1133">Transmembrane helix</keyword>
<dbReference type="InterPro" id="IPR045861">
    <property type="entry name" value="CorA_cytoplasmic_dom"/>
</dbReference>
<dbReference type="Gene3D" id="1.20.58.340">
    <property type="entry name" value="Magnesium transport protein CorA, transmembrane region"/>
    <property type="match status" value="2"/>
</dbReference>
<keyword evidence="9" id="KW-0406">Ion transport</keyword>
<dbReference type="GO" id="GO:0015095">
    <property type="term" value="F:magnesium ion transmembrane transporter activity"/>
    <property type="evidence" value="ECO:0007669"/>
    <property type="project" value="TreeGrafter"/>
</dbReference>
<comment type="similarity">
    <text evidence="2">Belongs to the CorA metal ion transporter (MIT) (TC 1.A.35) family.</text>
</comment>
<keyword evidence="6 11" id="KW-0812">Transmembrane</keyword>
<dbReference type="Proteomes" id="UP000076577">
    <property type="component" value="Unassembled WGS sequence"/>
</dbReference>
<evidence type="ECO:0000256" key="2">
    <source>
        <dbReference type="ARBA" id="ARBA00009765"/>
    </source>
</evidence>
<dbReference type="GO" id="GO:0005886">
    <property type="term" value="C:plasma membrane"/>
    <property type="evidence" value="ECO:0007669"/>
    <property type="project" value="UniProtKB-SubCell"/>
</dbReference>
<evidence type="ECO:0000256" key="5">
    <source>
        <dbReference type="ARBA" id="ARBA00022519"/>
    </source>
</evidence>
<dbReference type="PANTHER" id="PTHR46494">
    <property type="entry name" value="CORA FAMILY METAL ION TRANSPORTER (EUROFUNG)"/>
    <property type="match status" value="1"/>
</dbReference>
<organism evidence="12 13">
    <name type="scientific">Pseudovibrio axinellae</name>
    <dbReference type="NCBI Taxonomy" id="989403"/>
    <lineage>
        <taxon>Bacteria</taxon>
        <taxon>Pseudomonadati</taxon>
        <taxon>Pseudomonadota</taxon>
        <taxon>Alphaproteobacteria</taxon>
        <taxon>Hyphomicrobiales</taxon>
        <taxon>Stappiaceae</taxon>
        <taxon>Pseudovibrio</taxon>
    </lineage>
</organism>
<dbReference type="InterPro" id="IPR002523">
    <property type="entry name" value="MgTranspt_CorA/ZnTranspt_ZntB"/>
</dbReference>
<comment type="subcellular location">
    <subcellularLocation>
        <location evidence="1">Cell membrane</location>
        <topology evidence="1">Multi-pass membrane protein</topology>
    </subcellularLocation>
</comment>
<sequence length="334" mass="38254">MAQTTNKIVADRIHLDSSFVVVFSKLKGMRRFTLDQLRDYELEKGEFYLAYLQRSAAQNREFLEELELEHSDIDELLAKDVRPHCHIRSSGAFVAVNAFNELPKQESGDMEFAHVWVDESKMVCVWDGPLDAFQSLIESFNKRLPPESTAELWARLVLAIAERAESIAEVLQDRIDHLEDVVLKTGDHPWESELAHVRRLATIVRRSMLAFLDALKNFEIENFKWIDRINKRRVREAGDRALRIAEEMSAIRERAEIIHDQIVFKRSEATNRYMLIMAAIAVVFLPLSFITGLLGINVGGIPGSNDPVAFTVVSGFLVLIGLVLFVIVRWFKIF</sequence>
<dbReference type="PANTHER" id="PTHR46494:SF3">
    <property type="entry name" value="ZINC TRANSPORT PROTEIN ZNTB"/>
    <property type="match status" value="1"/>
</dbReference>
<feature type="transmembrane region" description="Helical" evidence="11">
    <location>
        <begin position="273"/>
        <end position="296"/>
    </location>
</feature>
<dbReference type="SUPFAM" id="SSF143865">
    <property type="entry name" value="CorA soluble domain-like"/>
    <property type="match status" value="1"/>
</dbReference>
<dbReference type="PATRIC" id="fig|989403.3.peg.1738"/>
<accession>A0A165ZQG0</accession>
<keyword evidence="10 11" id="KW-0472">Membrane</keyword>
<dbReference type="Gene3D" id="3.30.460.20">
    <property type="entry name" value="CorA soluble domain-like"/>
    <property type="match status" value="1"/>
</dbReference>
<feature type="transmembrane region" description="Helical" evidence="11">
    <location>
        <begin position="308"/>
        <end position="331"/>
    </location>
</feature>
<dbReference type="GO" id="GO:0050897">
    <property type="term" value="F:cobalt ion binding"/>
    <property type="evidence" value="ECO:0007669"/>
    <property type="project" value="TreeGrafter"/>
</dbReference>
<dbReference type="GO" id="GO:0015087">
    <property type="term" value="F:cobalt ion transmembrane transporter activity"/>
    <property type="evidence" value="ECO:0007669"/>
    <property type="project" value="TreeGrafter"/>
</dbReference>
<dbReference type="STRING" id="989403.SAMN05421798_102199"/>
<dbReference type="AlphaFoldDB" id="A0A165ZQG0"/>
<evidence type="ECO:0000256" key="9">
    <source>
        <dbReference type="ARBA" id="ARBA00023065"/>
    </source>
</evidence>
<evidence type="ECO:0000256" key="6">
    <source>
        <dbReference type="ARBA" id="ARBA00022692"/>
    </source>
</evidence>
<dbReference type="EMBL" id="LMCB01000011">
    <property type="protein sequence ID" value="KZL20151.1"/>
    <property type="molecule type" value="Genomic_DNA"/>
</dbReference>
<dbReference type="RefSeq" id="WP_068004731.1">
    <property type="nucleotide sequence ID" value="NZ_FOFM01000002.1"/>
</dbReference>
<comment type="caution">
    <text evidence="12">The sequence shown here is derived from an EMBL/GenBank/DDBJ whole genome shotgun (WGS) entry which is preliminary data.</text>
</comment>
<dbReference type="InterPro" id="IPR045863">
    <property type="entry name" value="CorA_TM1_TM2"/>
</dbReference>
<evidence type="ECO:0000256" key="3">
    <source>
        <dbReference type="ARBA" id="ARBA00022448"/>
    </source>
</evidence>
<keyword evidence="4" id="KW-1003">Cell membrane</keyword>
<dbReference type="OrthoDB" id="9803484at2"/>
<keyword evidence="13" id="KW-1185">Reference proteome</keyword>
<evidence type="ECO:0000256" key="10">
    <source>
        <dbReference type="ARBA" id="ARBA00023136"/>
    </source>
</evidence>
<protein>
    <submittedName>
        <fullName evidence="12">Zinc transport protein ZntB</fullName>
    </submittedName>
</protein>
<name>A0A165ZQG0_9HYPH</name>
<keyword evidence="3" id="KW-0813">Transport</keyword>
<dbReference type="Pfam" id="PF01544">
    <property type="entry name" value="CorA"/>
    <property type="match status" value="1"/>
</dbReference>
<proteinExistence type="inferred from homology"/>
<keyword evidence="7" id="KW-0862">Zinc</keyword>
<keyword evidence="5" id="KW-0997">Cell inner membrane</keyword>
<reference evidence="12 13" key="1">
    <citation type="journal article" date="2016" name="Front. Microbiol.">
        <title>Comparative Genomic Analysis Reveals a Diverse Repertoire of Genes Involved in Prokaryote-Eukaryote Interactions within the Pseudovibrio Genus.</title>
        <authorList>
            <person name="Romano S."/>
            <person name="Fernandez-Guerra A."/>
            <person name="Reen F.J."/>
            <person name="Glockner F.O."/>
            <person name="Crowley S.P."/>
            <person name="O'Sullivan O."/>
            <person name="Cotter P.D."/>
            <person name="Adams C."/>
            <person name="Dobson A.D."/>
            <person name="O'Gara F."/>
        </authorList>
    </citation>
    <scope>NUCLEOTIDE SEQUENCE [LARGE SCALE GENOMIC DNA]</scope>
    <source>
        <strain evidence="12 13">Ad2</strain>
    </source>
</reference>
<evidence type="ECO:0000313" key="12">
    <source>
        <dbReference type="EMBL" id="KZL20151.1"/>
    </source>
</evidence>
<evidence type="ECO:0000313" key="13">
    <source>
        <dbReference type="Proteomes" id="UP000076577"/>
    </source>
</evidence>
<evidence type="ECO:0000256" key="1">
    <source>
        <dbReference type="ARBA" id="ARBA00004651"/>
    </source>
</evidence>